<dbReference type="RefSeq" id="XP_001011645.1">
    <property type="nucleotide sequence ID" value="XM_001011645.2"/>
</dbReference>
<evidence type="ECO:0000313" key="2">
    <source>
        <dbReference type="EMBL" id="EAR91400.1"/>
    </source>
</evidence>
<keyword evidence="3" id="KW-1185">Reference proteome</keyword>
<dbReference type="PROSITE" id="PS51257">
    <property type="entry name" value="PROKAR_LIPOPROTEIN"/>
    <property type="match status" value="1"/>
</dbReference>
<dbReference type="HOGENOM" id="CLU_136498_0_0_1"/>
<reference evidence="3" key="1">
    <citation type="journal article" date="2006" name="PLoS Biol.">
        <title>Macronuclear genome sequence of the ciliate Tetrahymena thermophila, a model eukaryote.</title>
        <authorList>
            <person name="Eisen J.A."/>
            <person name="Coyne R.S."/>
            <person name="Wu M."/>
            <person name="Wu D."/>
            <person name="Thiagarajan M."/>
            <person name="Wortman J.R."/>
            <person name="Badger J.H."/>
            <person name="Ren Q."/>
            <person name="Amedeo P."/>
            <person name="Jones K.M."/>
            <person name="Tallon L.J."/>
            <person name="Delcher A.L."/>
            <person name="Salzberg S.L."/>
            <person name="Silva J.C."/>
            <person name="Haas B.J."/>
            <person name="Majoros W.H."/>
            <person name="Farzad M."/>
            <person name="Carlton J.M."/>
            <person name="Smith R.K. Jr."/>
            <person name="Garg J."/>
            <person name="Pearlman R.E."/>
            <person name="Karrer K.M."/>
            <person name="Sun L."/>
            <person name="Manning G."/>
            <person name="Elde N.C."/>
            <person name="Turkewitz A.P."/>
            <person name="Asai D.J."/>
            <person name="Wilkes D.E."/>
            <person name="Wang Y."/>
            <person name="Cai H."/>
            <person name="Collins K."/>
            <person name="Stewart B.A."/>
            <person name="Lee S.R."/>
            <person name="Wilamowska K."/>
            <person name="Weinberg Z."/>
            <person name="Ruzzo W.L."/>
            <person name="Wloga D."/>
            <person name="Gaertig J."/>
            <person name="Frankel J."/>
            <person name="Tsao C.-C."/>
            <person name="Gorovsky M.A."/>
            <person name="Keeling P.J."/>
            <person name="Waller R.F."/>
            <person name="Patron N.J."/>
            <person name="Cherry J.M."/>
            <person name="Stover N.A."/>
            <person name="Krieger C.J."/>
            <person name="del Toro C."/>
            <person name="Ryder H.F."/>
            <person name="Williamson S.C."/>
            <person name="Barbeau R.A."/>
            <person name="Hamilton E.P."/>
            <person name="Orias E."/>
        </authorList>
    </citation>
    <scope>NUCLEOTIDE SEQUENCE [LARGE SCALE GENOMIC DNA]</scope>
    <source>
        <strain evidence="3">SB210</strain>
    </source>
</reference>
<keyword evidence="1" id="KW-0732">Signal</keyword>
<dbReference type="KEGG" id="tet:TTHERM_00592860"/>
<proteinExistence type="predicted"/>
<evidence type="ECO:0000313" key="3">
    <source>
        <dbReference type="Proteomes" id="UP000009168"/>
    </source>
</evidence>
<protein>
    <recommendedName>
        <fullName evidence="4">Transmembrane protein</fullName>
    </recommendedName>
</protein>
<organism evidence="2 3">
    <name type="scientific">Tetrahymena thermophila (strain SB210)</name>
    <dbReference type="NCBI Taxonomy" id="312017"/>
    <lineage>
        <taxon>Eukaryota</taxon>
        <taxon>Sar</taxon>
        <taxon>Alveolata</taxon>
        <taxon>Ciliophora</taxon>
        <taxon>Intramacronucleata</taxon>
        <taxon>Oligohymenophorea</taxon>
        <taxon>Hymenostomatida</taxon>
        <taxon>Tetrahymenina</taxon>
        <taxon>Tetrahymenidae</taxon>
        <taxon>Tetrahymena</taxon>
    </lineage>
</organism>
<dbReference type="InParanoid" id="Q232L2"/>
<feature type="signal peptide" evidence="1">
    <location>
        <begin position="1"/>
        <end position="16"/>
    </location>
</feature>
<sequence length="166" mass="18781">MKALITLALLLAVASCQIYNMNVANECSQLGCARSFWNFNNTNYNYTCPRAGPSYGRFRGVNGSYVFDFIAQNVTNNADVQATIPLYYNQNAYVNGLQYYYPLQQNHTFAILNCTFPISKNYTNLCSQHALVGGKIYNNTFQNACAFGLDAPRYSFLQQELQESMF</sequence>
<dbReference type="AlphaFoldDB" id="Q232L2"/>
<gene>
    <name evidence="2" type="ORF">TTHERM_00592860</name>
</gene>
<dbReference type="Proteomes" id="UP000009168">
    <property type="component" value="Unassembled WGS sequence"/>
</dbReference>
<feature type="chain" id="PRO_5004201280" description="Transmembrane protein" evidence="1">
    <location>
        <begin position="17"/>
        <end position="166"/>
    </location>
</feature>
<dbReference type="EMBL" id="GG662781">
    <property type="protein sequence ID" value="EAR91400.1"/>
    <property type="molecule type" value="Genomic_DNA"/>
</dbReference>
<dbReference type="GeneID" id="7833483"/>
<accession>Q232L2</accession>
<evidence type="ECO:0008006" key="4">
    <source>
        <dbReference type="Google" id="ProtNLM"/>
    </source>
</evidence>
<evidence type="ECO:0000256" key="1">
    <source>
        <dbReference type="SAM" id="SignalP"/>
    </source>
</evidence>
<name>Q232L2_TETTS</name>